<dbReference type="Pfam" id="PF02705">
    <property type="entry name" value="K_trans"/>
    <property type="match status" value="2"/>
</dbReference>
<sequence length="851" mass="95302">MEALAISSQPISYDFRKETWRHTLVLSFQSLGVIYGRLSTAPLYVLESIDPRDIKSPSEIHELFSFIFWTLTIIPLLKYAFIVLRANDDGEGGPFSLYSLLCRHATVGLIPSNRSSGKILHHGEDSPSKGKLENKARRAIEKHKSSHYLLLFLALLGACMILSDAVLTPAISVFSSEETKDHVANIMKKFVLGKQVTELDWCYTPQNLLHSTEKVKLFNPCSIDVDALTVVSHRLFYVLPCSIDVDALTVVSQRSDYFKLIIPDVPTPAACAVLVCLFTLQHHGTKKIGCIFAPIVIIWLFFISGFGLYNIIHCDTQILHAVSPLYMLRFIKKINLRHWKLLSSIVLCIAGSEAMFAGLGHFSRKSIKITFICFIYPVLLLTYAGQSAFVSKYYGTDDAFHLSESIPNKTLQHVFAVLSLFASAVGSQATITAGFSIINQCQALDCFPRVKVVHTSEQILGQVYVPDVNWLFMILSLAITIGLHDVSQLGKATGLAITCAMLVTTCLMSLVIALYWEKSLFASVCFLLFFGSIEAIYLSTSLLSLFRGAWCLIILFLLFMTMMATWHYGTLKKYEFDVENKVSIEWLTDYSPGLGVSRVPGIGFIYSDIEMGIPAFFSHFITNLPAFHQVLIFVSFKSSPVPYIPENRRYLIGRVGPKEYRIYRCIVRYGYCDNVRDTDDFEDHIISSIGEFIAREEYDCESLDSPEGKMIILGSLMEDGNAFIPVTETSSIVCSPNIEASESRRNLLDVPSGSANVPPGNRKRVRFMLPPESPQMRPSVRQELQEIIDARESGTAYILGQSHLLARNGSNFFKKFLIMIYVFLDKNSREPPVALNIPNAALLEVGTVYTI</sequence>
<dbReference type="PANTHER" id="PTHR30540">
    <property type="entry name" value="OSMOTIC STRESS POTASSIUM TRANSPORTER"/>
    <property type="match status" value="1"/>
</dbReference>
<dbReference type="InterPro" id="IPR003855">
    <property type="entry name" value="K+_transporter"/>
</dbReference>
<feature type="domain" description="K+ potassium transporter C-terminal" evidence="12">
    <location>
        <begin position="604"/>
        <end position="851"/>
    </location>
</feature>
<evidence type="ECO:0000256" key="6">
    <source>
        <dbReference type="ARBA" id="ARBA00022958"/>
    </source>
</evidence>
<feature type="domain" description="K+ potassium transporter integral membrane" evidence="11">
    <location>
        <begin position="267"/>
        <end position="588"/>
    </location>
</feature>
<dbReference type="InterPro" id="IPR053952">
    <property type="entry name" value="K_trans_C"/>
</dbReference>
<evidence type="ECO:0000256" key="4">
    <source>
        <dbReference type="ARBA" id="ARBA00022538"/>
    </source>
</evidence>
<proteinExistence type="inferred from homology"/>
<keyword evidence="5 10" id="KW-0812">Transmembrane</keyword>
<protein>
    <recommendedName>
        <fullName evidence="15">Potassium transporter</fullName>
    </recommendedName>
</protein>
<keyword evidence="7 10" id="KW-1133">Transmembrane helix</keyword>
<feature type="transmembrane region" description="Helical" evidence="10">
    <location>
        <begin position="260"/>
        <end position="280"/>
    </location>
</feature>
<evidence type="ECO:0000256" key="8">
    <source>
        <dbReference type="ARBA" id="ARBA00023065"/>
    </source>
</evidence>
<gene>
    <name evidence="13" type="ORF">DH2020_018922</name>
</gene>
<feature type="transmembrane region" description="Helical" evidence="10">
    <location>
        <begin position="341"/>
        <end position="359"/>
    </location>
</feature>
<accession>A0ABR0WLH5</accession>
<evidence type="ECO:0000256" key="7">
    <source>
        <dbReference type="ARBA" id="ARBA00022989"/>
    </source>
</evidence>
<evidence type="ECO:0000313" key="13">
    <source>
        <dbReference type="EMBL" id="KAK6148010.1"/>
    </source>
</evidence>
<keyword evidence="14" id="KW-1185">Reference proteome</keyword>
<keyword evidence="4" id="KW-0633">Potassium transport</keyword>
<feature type="domain" description="K+ potassium transporter integral membrane" evidence="11">
    <location>
        <begin position="27"/>
        <end position="191"/>
    </location>
</feature>
<organism evidence="13 14">
    <name type="scientific">Rehmannia glutinosa</name>
    <name type="common">Chinese foxglove</name>
    <dbReference type="NCBI Taxonomy" id="99300"/>
    <lineage>
        <taxon>Eukaryota</taxon>
        <taxon>Viridiplantae</taxon>
        <taxon>Streptophyta</taxon>
        <taxon>Embryophyta</taxon>
        <taxon>Tracheophyta</taxon>
        <taxon>Spermatophyta</taxon>
        <taxon>Magnoliopsida</taxon>
        <taxon>eudicotyledons</taxon>
        <taxon>Gunneridae</taxon>
        <taxon>Pentapetalae</taxon>
        <taxon>asterids</taxon>
        <taxon>lamiids</taxon>
        <taxon>Lamiales</taxon>
        <taxon>Orobanchaceae</taxon>
        <taxon>Rehmannieae</taxon>
        <taxon>Rehmannia</taxon>
    </lineage>
</organism>
<dbReference type="PANTHER" id="PTHR30540:SF97">
    <property type="entry name" value="POTASSIUM TRANSPORTER"/>
    <property type="match status" value="1"/>
</dbReference>
<reference evidence="13 14" key="1">
    <citation type="journal article" date="2021" name="Comput. Struct. Biotechnol. J.">
        <title>De novo genome assembly of the potent medicinal plant Rehmannia glutinosa using nanopore technology.</title>
        <authorList>
            <person name="Ma L."/>
            <person name="Dong C."/>
            <person name="Song C."/>
            <person name="Wang X."/>
            <person name="Zheng X."/>
            <person name="Niu Y."/>
            <person name="Chen S."/>
            <person name="Feng W."/>
        </authorList>
    </citation>
    <scope>NUCLEOTIDE SEQUENCE [LARGE SCALE GENOMIC DNA]</scope>
    <source>
        <strain evidence="13">DH-2019</strain>
    </source>
</reference>
<evidence type="ECO:0000259" key="12">
    <source>
        <dbReference type="Pfam" id="PF22776"/>
    </source>
</evidence>
<dbReference type="Pfam" id="PF22776">
    <property type="entry name" value="K_trans_C"/>
    <property type="match status" value="1"/>
</dbReference>
<keyword evidence="8" id="KW-0406">Ion transport</keyword>
<feature type="transmembrane region" description="Helical" evidence="10">
    <location>
        <begin position="371"/>
        <end position="394"/>
    </location>
</feature>
<evidence type="ECO:0000256" key="3">
    <source>
        <dbReference type="ARBA" id="ARBA00022448"/>
    </source>
</evidence>
<dbReference type="EMBL" id="JABTTQ020000010">
    <property type="protein sequence ID" value="KAK6148010.1"/>
    <property type="molecule type" value="Genomic_DNA"/>
</dbReference>
<evidence type="ECO:0000256" key="9">
    <source>
        <dbReference type="ARBA" id="ARBA00023136"/>
    </source>
</evidence>
<evidence type="ECO:0000256" key="2">
    <source>
        <dbReference type="ARBA" id="ARBA00008440"/>
    </source>
</evidence>
<feature type="transmembrane region" description="Helical" evidence="10">
    <location>
        <begin position="24"/>
        <end position="46"/>
    </location>
</feature>
<comment type="caution">
    <text evidence="13">The sequence shown here is derived from an EMBL/GenBank/DDBJ whole genome shotgun (WGS) entry which is preliminary data.</text>
</comment>
<feature type="transmembrane region" description="Helical" evidence="10">
    <location>
        <begin position="292"/>
        <end position="312"/>
    </location>
</feature>
<feature type="transmembrane region" description="Helical" evidence="10">
    <location>
        <begin position="495"/>
        <end position="515"/>
    </location>
</feature>
<comment type="subcellular location">
    <subcellularLocation>
        <location evidence="1">Cell membrane</location>
        <topology evidence="1">Multi-pass membrane protein</topology>
    </subcellularLocation>
</comment>
<name>A0ABR0WLH5_REHGL</name>
<evidence type="ECO:0000313" key="14">
    <source>
        <dbReference type="Proteomes" id="UP001318860"/>
    </source>
</evidence>
<feature type="transmembrane region" description="Helical" evidence="10">
    <location>
        <begin position="414"/>
        <end position="438"/>
    </location>
</feature>
<feature type="transmembrane region" description="Helical" evidence="10">
    <location>
        <begin position="148"/>
        <end position="171"/>
    </location>
</feature>
<evidence type="ECO:0000259" key="11">
    <source>
        <dbReference type="Pfam" id="PF02705"/>
    </source>
</evidence>
<evidence type="ECO:0000256" key="5">
    <source>
        <dbReference type="ARBA" id="ARBA00022692"/>
    </source>
</evidence>
<evidence type="ECO:0008006" key="15">
    <source>
        <dbReference type="Google" id="ProtNLM"/>
    </source>
</evidence>
<feature type="transmembrane region" description="Helical" evidence="10">
    <location>
        <begin position="545"/>
        <end position="566"/>
    </location>
</feature>
<keyword evidence="6" id="KW-0630">Potassium</keyword>
<feature type="transmembrane region" description="Helical" evidence="10">
    <location>
        <begin position="459"/>
        <end position="483"/>
    </location>
</feature>
<keyword evidence="9 10" id="KW-0472">Membrane</keyword>
<evidence type="ECO:0000256" key="10">
    <source>
        <dbReference type="SAM" id="Phobius"/>
    </source>
</evidence>
<dbReference type="Proteomes" id="UP001318860">
    <property type="component" value="Unassembled WGS sequence"/>
</dbReference>
<comment type="similarity">
    <text evidence="2">Belongs to the HAK/KUP transporter (TC 2.A.72.3) family.</text>
</comment>
<evidence type="ECO:0000256" key="1">
    <source>
        <dbReference type="ARBA" id="ARBA00004651"/>
    </source>
</evidence>
<feature type="transmembrane region" description="Helical" evidence="10">
    <location>
        <begin position="520"/>
        <end position="539"/>
    </location>
</feature>
<dbReference type="InterPro" id="IPR053951">
    <property type="entry name" value="K_trans_N"/>
</dbReference>
<keyword evidence="3" id="KW-0813">Transport</keyword>
<feature type="transmembrane region" description="Helical" evidence="10">
    <location>
        <begin position="66"/>
        <end position="84"/>
    </location>
</feature>